<keyword evidence="2" id="KW-0732">Signal</keyword>
<feature type="compositionally biased region" description="Low complexity" evidence="1">
    <location>
        <begin position="150"/>
        <end position="166"/>
    </location>
</feature>
<feature type="chain" id="PRO_5039930361" evidence="2">
    <location>
        <begin position="22"/>
        <end position="216"/>
    </location>
</feature>
<protein>
    <submittedName>
        <fullName evidence="3">Uncharacterized protein</fullName>
    </submittedName>
</protein>
<dbReference type="AlphaFoldDB" id="A0A9K3LLT6"/>
<proteinExistence type="predicted"/>
<dbReference type="Proteomes" id="UP000693970">
    <property type="component" value="Unassembled WGS sequence"/>
</dbReference>
<evidence type="ECO:0000256" key="1">
    <source>
        <dbReference type="SAM" id="MobiDB-lite"/>
    </source>
</evidence>
<dbReference type="EMBL" id="JAGRRH010000010">
    <property type="protein sequence ID" value="KAG7362806.1"/>
    <property type="molecule type" value="Genomic_DNA"/>
</dbReference>
<sequence length="216" mass="22008">MTARFFFVLSTLAVLAQPAVAQPGAGGTDQPGFPGVAELLALLPGDCLREVQSDVIPCFTANPECLQSLPTAEDIGSLPNGADITACEDVSEPVCPILTRCEPCLEELGDLLACILINTEGVSKEVEDLIESCAFDCEDVDIEIDTNTTAPVASPVAPSDAPVESPTSVAETASPVAGGVDVDVPPVATPVPSTAATTMALGIVSVVAVLSTFLLV</sequence>
<keyword evidence="4" id="KW-1185">Reference proteome</keyword>
<name>A0A9K3LLT6_9STRA</name>
<accession>A0A9K3LLT6</accession>
<evidence type="ECO:0000313" key="3">
    <source>
        <dbReference type="EMBL" id="KAG7362806.1"/>
    </source>
</evidence>
<feature type="signal peptide" evidence="2">
    <location>
        <begin position="1"/>
        <end position="21"/>
    </location>
</feature>
<evidence type="ECO:0000256" key="2">
    <source>
        <dbReference type="SAM" id="SignalP"/>
    </source>
</evidence>
<comment type="caution">
    <text evidence="3">The sequence shown here is derived from an EMBL/GenBank/DDBJ whole genome shotgun (WGS) entry which is preliminary data.</text>
</comment>
<feature type="region of interest" description="Disordered" evidence="1">
    <location>
        <begin position="148"/>
        <end position="170"/>
    </location>
</feature>
<organism evidence="3 4">
    <name type="scientific">Nitzschia inconspicua</name>
    <dbReference type="NCBI Taxonomy" id="303405"/>
    <lineage>
        <taxon>Eukaryota</taxon>
        <taxon>Sar</taxon>
        <taxon>Stramenopiles</taxon>
        <taxon>Ochrophyta</taxon>
        <taxon>Bacillariophyta</taxon>
        <taxon>Bacillariophyceae</taxon>
        <taxon>Bacillariophycidae</taxon>
        <taxon>Bacillariales</taxon>
        <taxon>Bacillariaceae</taxon>
        <taxon>Nitzschia</taxon>
    </lineage>
</organism>
<reference evidence="3" key="2">
    <citation type="submission" date="2021-04" db="EMBL/GenBank/DDBJ databases">
        <authorList>
            <person name="Podell S."/>
        </authorList>
    </citation>
    <scope>NUCLEOTIDE SEQUENCE</scope>
    <source>
        <strain evidence="3">Hildebrandi</strain>
    </source>
</reference>
<gene>
    <name evidence="3" type="ORF">IV203_026166</name>
</gene>
<reference evidence="3" key="1">
    <citation type="journal article" date="2021" name="Sci. Rep.">
        <title>Diploid genomic architecture of Nitzschia inconspicua, an elite biomass production diatom.</title>
        <authorList>
            <person name="Oliver A."/>
            <person name="Podell S."/>
            <person name="Pinowska A."/>
            <person name="Traller J.C."/>
            <person name="Smith S.R."/>
            <person name="McClure R."/>
            <person name="Beliaev A."/>
            <person name="Bohutskyi P."/>
            <person name="Hill E.A."/>
            <person name="Rabines A."/>
            <person name="Zheng H."/>
            <person name="Allen L.Z."/>
            <person name="Kuo A."/>
            <person name="Grigoriev I.V."/>
            <person name="Allen A.E."/>
            <person name="Hazlebeck D."/>
            <person name="Allen E.E."/>
        </authorList>
    </citation>
    <scope>NUCLEOTIDE SEQUENCE</scope>
    <source>
        <strain evidence="3">Hildebrandi</strain>
    </source>
</reference>
<evidence type="ECO:0000313" key="4">
    <source>
        <dbReference type="Proteomes" id="UP000693970"/>
    </source>
</evidence>